<reference evidence="2 3" key="1">
    <citation type="submission" date="2019-07" db="EMBL/GenBank/DDBJ databases">
        <title>Whole genome shotgun sequence of Reyranella soli NBRC 108950.</title>
        <authorList>
            <person name="Hosoyama A."/>
            <person name="Uohara A."/>
            <person name="Ohji S."/>
            <person name="Ichikawa N."/>
        </authorList>
    </citation>
    <scope>NUCLEOTIDE SEQUENCE [LARGE SCALE GENOMIC DNA]</scope>
    <source>
        <strain evidence="2 3">NBRC 108950</strain>
    </source>
</reference>
<dbReference type="EMBL" id="BKAJ01000073">
    <property type="protein sequence ID" value="GEP56979.1"/>
    <property type="molecule type" value="Genomic_DNA"/>
</dbReference>
<dbReference type="CDD" id="cd00448">
    <property type="entry name" value="YjgF_YER057c_UK114_family"/>
    <property type="match status" value="1"/>
</dbReference>
<protein>
    <recommendedName>
        <fullName evidence="4">Enamine deaminase RidA</fullName>
    </recommendedName>
</protein>
<dbReference type="GO" id="GO:0005829">
    <property type="term" value="C:cytosol"/>
    <property type="evidence" value="ECO:0007669"/>
    <property type="project" value="TreeGrafter"/>
</dbReference>
<dbReference type="RefSeq" id="WP_147151356.1">
    <property type="nucleotide sequence ID" value="NZ_BKAJ01000073.1"/>
</dbReference>
<name>A0A512NDG2_9HYPH</name>
<evidence type="ECO:0000256" key="1">
    <source>
        <dbReference type="ARBA" id="ARBA00010552"/>
    </source>
</evidence>
<organism evidence="2 3">
    <name type="scientific">Reyranella soli</name>
    <dbReference type="NCBI Taxonomy" id="1230389"/>
    <lineage>
        <taxon>Bacteria</taxon>
        <taxon>Pseudomonadati</taxon>
        <taxon>Pseudomonadota</taxon>
        <taxon>Alphaproteobacteria</taxon>
        <taxon>Hyphomicrobiales</taxon>
        <taxon>Reyranellaceae</taxon>
        <taxon>Reyranella</taxon>
    </lineage>
</organism>
<dbReference type="Proteomes" id="UP000321058">
    <property type="component" value="Unassembled WGS sequence"/>
</dbReference>
<keyword evidence="3" id="KW-1185">Reference proteome</keyword>
<dbReference type="OrthoDB" id="583118at2"/>
<dbReference type="PANTHER" id="PTHR11803:SF58">
    <property type="entry name" value="PROTEIN HMF1-RELATED"/>
    <property type="match status" value="1"/>
</dbReference>
<comment type="caution">
    <text evidence="2">The sequence shown here is derived from an EMBL/GenBank/DDBJ whole genome shotgun (WGS) entry which is preliminary data.</text>
</comment>
<dbReference type="PANTHER" id="PTHR11803">
    <property type="entry name" value="2-IMINOBUTANOATE/2-IMINOPROPANOATE DEAMINASE RIDA"/>
    <property type="match status" value="1"/>
</dbReference>
<dbReference type="Pfam" id="PF01042">
    <property type="entry name" value="Ribonuc_L-PSP"/>
    <property type="match status" value="3"/>
</dbReference>
<dbReference type="Gene3D" id="3.30.1330.40">
    <property type="entry name" value="RutC-like"/>
    <property type="match status" value="3"/>
</dbReference>
<gene>
    <name evidence="2" type="ORF">RSO01_41450</name>
</gene>
<evidence type="ECO:0000313" key="2">
    <source>
        <dbReference type="EMBL" id="GEP56979.1"/>
    </source>
</evidence>
<evidence type="ECO:0000313" key="3">
    <source>
        <dbReference type="Proteomes" id="UP000321058"/>
    </source>
</evidence>
<dbReference type="GO" id="GO:0019239">
    <property type="term" value="F:deaminase activity"/>
    <property type="evidence" value="ECO:0007669"/>
    <property type="project" value="TreeGrafter"/>
</dbReference>
<comment type="similarity">
    <text evidence="1">Belongs to the RutC family.</text>
</comment>
<dbReference type="AlphaFoldDB" id="A0A512NDG2"/>
<dbReference type="InterPro" id="IPR035959">
    <property type="entry name" value="RutC-like_sf"/>
</dbReference>
<dbReference type="InterPro" id="IPR006175">
    <property type="entry name" value="YjgF/YER057c/UK114"/>
</dbReference>
<accession>A0A512NDG2</accession>
<dbReference type="SUPFAM" id="SSF55298">
    <property type="entry name" value="YjgF-like"/>
    <property type="match status" value="3"/>
</dbReference>
<proteinExistence type="inferred from homology"/>
<sequence>MSKKVILTDRLMRPIAHFSHASRVCNLVHIGAVAGVFPDLRLAGDSAGRIDTVAQIERMFENLAVELDLMGARLSDVVRIKSYISFPRDIGKYKEAYSRHFSRIKPAHAVVGSWDFPLPQAAVELDAVAVVDSGVRGSDAGGFHYATACPIDAEGRVVASTIRDQTIGALRNLEKMLAAVGLTSRDVCSVHVTLADPRELPLVESEFRQFFGDSPPAWTVVGAPLESPDFRLTIESTATSGGGQRIGSKLAPLTVGKAAPAVLAGDTLFLGGQLGLSGDAAVPGDVEQQTRNAWARLNSLIDVAGFTPESIIRTNNVLVDWRDYAGFNAGYGANMPEPYVPRATVLGQLSDARAKVQVEGVAHRNGAEATILQVSPIMRR</sequence>
<evidence type="ECO:0008006" key="4">
    <source>
        <dbReference type="Google" id="ProtNLM"/>
    </source>
</evidence>